<evidence type="ECO:0000313" key="1">
    <source>
        <dbReference type="EMBL" id="OEK06721.1"/>
    </source>
</evidence>
<organism evidence="1 2">
    <name type="scientific">Roseivirga misakiensis</name>
    <dbReference type="NCBI Taxonomy" id="1563681"/>
    <lineage>
        <taxon>Bacteria</taxon>
        <taxon>Pseudomonadati</taxon>
        <taxon>Bacteroidota</taxon>
        <taxon>Cytophagia</taxon>
        <taxon>Cytophagales</taxon>
        <taxon>Roseivirgaceae</taxon>
        <taxon>Roseivirga</taxon>
    </lineage>
</organism>
<sequence length="178" mass="21105">MKTKLDKLFDNFNGVFWKTLKVDSDAAHDAYWKFKAEVLKFIGQSRAELKEKDAIIHNQMNEIINQKLEVFLYKSLLREQREKLDRSDREFEGFDKYTFEQNDVDVYNNAPFSFSIEEFRRHALLHGGADTEDADGLIWKYTNFHLISKRADGSYVKLLDRIPRDLNEIEFIKSRISI</sequence>
<comment type="caution">
    <text evidence="1">The sequence shown here is derived from an EMBL/GenBank/DDBJ whole genome shotgun (WGS) entry which is preliminary data.</text>
</comment>
<accession>A0A1E5T5R3</accession>
<name>A0A1E5T5R3_9BACT</name>
<dbReference type="STRING" id="1563681.BFP71_03400"/>
<keyword evidence="2" id="KW-1185">Reference proteome</keyword>
<proteinExistence type="predicted"/>
<dbReference type="AlphaFoldDB" id="A0A1E5T5R3"/>
<reference evidence="1 2" key="1">
    <citation type="submission" date="2016-08" db="EMBL/GenBank/DDBJ databases">
        <title>Draft genome of Fabibacter sp. strain SK-8.</title>
        <authorList>
            <person name="Wong S.-K."/>
            <person name="Hamasaki K."/>
            <person name="Yoshizawa S."/>
        </authorList>
    </citation>
    <scope>NUCLEOTIDE SEQUENCE [LARGE SCALE GENOMIC DNA]</scope>
    <source>
        <strain evidence="1 2">SK-8</strain>
    </source>
</reference>
<gene>
    <name evidence="1" type="ORF">BFP71_03400</name>
</gene>
<protein>
    <submittedName>
        <fullName evidence="1">Uncharacterized protein</fullName>
    </submittedName>
</protein>
<evidence type="ECO:0000313" key="2">
    <source>
        <dbReference type="Proteomes" id="UP000095552"/>
    </source>
</evidence>
<dbReference type="RefSeq" id="WP_069834033.1">
    <property type="nucleotide sequence ID" value="NZ_MDGQ01000003.1"/>
</dbReference>
<dbReference type="EMBL" id="MDGQ01000003">
    <property type="protein sequence ID" value="OEK06721.1"/>
    <property type="molecule type" value="Genomic_DNA"/>
</dbReference>
<dbReference type="OrthoDB" id="9787514at2"/>
<dbReference type="Proteomes" id="UP000095552">
    <property type="component" value="Unassembled WGS sequence"/>
</dbReference>